<evidence type="ECO:0000313" key="2">
    <source>
        <dbReference type="Proteomes" id="UP000244223"/>
    </source>
</evidence>
<name>A0A2T5J412_9GAMM</name>
<protein>
    <submittedName>
        <fullName evidence="1">Uncharacterized protein</fullName>
    </submittedName>
</protein>
<organism evidence="1 2">
    <name type="scientific">Agitococcus lubricus</name>
    <dbReference type="NCBI Taxonomy" id="1077255"/>
    <lineage>
        <taxon>Bacteria</taxon>
        <taxon>Pseudomonadati</taxon>
        <taxon>Pseudomonadota</taxon>
        <taxon>Gammaproteobacteria</taxon>
        <taxon>Moraxellales</taxon>
        <taxon>Moraxellaceae</taxon>
        <taxon>Agitococcus</taxon>
    </lineage>
</organism>
<dbReference type="Proteomes" id="UP000244223">
    <property type="component" value="Unassembled WGS sequence"/>
</dbReference>
<gene>
    <name evidence="1" type="ORF">C8N29_101430</name>
</gene>
<proteinExistence type="predicted"/>
<keyword evidence="2" id="KW-1185">Reference proteome</keyword>
<comment type="caution">
    <text evidence="1">The sequence shown here is derived from an EMBL/GenBank/DDBJ whole genome shotgun (WGS) entry which is preliminary data.</text>
</comment>
<evidence type="ECO:0000313" key="1">
    <source>
        <dbReference type="EMBL" id="PTQ91357.1"/>
    </source>
</evidence>
<dbReference type="EMBL" id="QAON01000001">
    <property type="protein sequence ID" value="PTQ91357.1"/>
    <property type="molecule type" value="Genomic_DNA"/>
</dbReference>
<reference evidence="1 2" key="1">
    <citation type="submission" date="2018-04" db="EMBL/GenBank/DDBJ databases">
        <title>Genomic Encyclopedia of Archaeal and Bacterial Type Strains, Phase II (KMG-II): from individual species to whole genera.</title>
        <authorList>
            <person name="Goeker M."/>
        </authorList>
    </citation>
    <scope>NUCLEOTIDE SEQUENCE [LARGE SCALE GENOMIC DNA]</scope>
    <source>
        <strain evidence="1 2">DSM 5822</strain>
    </source>
</reference>
<accession>A0A2T5J412</accession>
<dbReference type="AlphaFoldDB" id="A0A2T5J412"/>
<sequence length="192" mass="21695">MPLLTENADLVAAEEQARLQTLADIEQLLAGVKFAQHDIDVVSFHAQQPFSYLVVRLGNTPLARQQEGDLAYFNQQLVSVTLQENTASEVLFALLDSFLHINQRWVEETFAYQGFARFSRSLDPRQIAAVSVATRPYRRDATNEHFSRGFRQANYNVDRSRVPSLGTGFLAKRNREVIQAYQGLLGHMPDGL</sequence>